<organism evidence="2 3">
    <name type="scientific">Yersinia enterocolitica</name>
    <dbReference type="NCBI Taxonomy" id="630"/>
    <lineage>
        <taxon>Bacteria</taxon>
        <taxon>Pseudomonadati</taxon>
        <taxon>Pseudomonadota</taxon>
        <taxon>Gammaproteobacteria</taxon>
        <taxon>Enterobacterales</taxon>
        <taxon>Yersiniaceae</taxon>
        <taxon>Yersinia</taxon>
    </lineage>
</organism>
<keyword evidence="2" id="KW-0449">Lipoprotein</keyword>
<dbReference type="NCBIfam" id="NF033894">
    <property type="entry name" value="Eex_IncN"/>
    <property type="match status" value="1"/>
</dbReference>
<dbReference type="Proteomes" id="UP001182355">
    <property type="component" value="Unassembled WGS sequence"/>
</dbReference>
<proteinExistence type="predicted"/>
<feature type="chain" id="PRO_5041957873" evidence="1">
    <location>
        <begin position="22"/>
        <end position="96"/>
    </location>
</feature>
<evidence type="ECO:0000256" key="1">
    <source>
        <dbReference type="SAM" id="SignalP"/>
    </source>
</evidence>
<accession>A0AAD2Z987</accession>
<dbReference type="PROSITE" id="PS51257">
    <property type="entry name" value="PROKAR_LIPOPROTEIN"/>
    <property type="match status" value="1"/>
</dbReference>
<evidence type="ECO:0000313" key="2">
    <source>
        <dbReference type="EMBL" id="ELI8104272.1"/>
    </source>
</evidence>
<gene>
    <name evidence="2" type="ORF">RSF11_004034</name>
</gene>
<dbReference type="EMBL" id="ABNAVX010000034">
    <property type="protein sequence ID" value="ELI8104272.1"/>
    <property type="molecule type" value="Genomic_DNA"/>
</dbReference>
<protein>
    <submittedName>
        <fullName evidence="2">EexN family lipoprotein</fullName>
    </submittedName>
</protein>
<dbReference type="RefSeq" id="WP_145483692.1">
    <property type="nucleotide sequence ID" value="NZ_CP107099.1"/>
</dbReference>
<dbReference type="InterPro" id="IPR047937">
    <property type="entry name" value="Eex_IncN-like"/>
</dbReference>
<evidence type="ECO:0000313" key="3">
    <source>
        <dbReference type="Proteomes" id="UP001182355"/>
    </source>
</evidence>
<comment type="caution">
    <text evidence="2">The sequence shown here is derived from an EMBL/GenBank/DDBJ whole genome shotgun (WGS) entry which is preliminary data.</text>
</comment>
<name>A0AAD2Z987_YEREN</name>
<feature type="signal peptide" evidence="1">
    <location>
        <begin position="1"/>
        <end position="21"/>
    </location>
</feature>
<keyword evidence="1" id="KW-0732">Signal</keyword>
<sequence length="96" mass="10925">MTINSRTILSSLLVLSLFALGGCEEKKTEEWYMAHHDELLKDYADCLKTKTFSSERCIPVVNAKKRSINEPDIAAGIQKIQMEYMQSKITPENNKS</sequence>
<reference evidence="2" key="1">
    <citation type="submission" date="2023-02" db="EMBL/GenBank/DDBJ databases">
        <authorList>
            <person name="Ashton P.M."/>
            <person name="Dallman T."/>
            <person name="Nair S."/>
            <person name="De Pinna E."/>
            <person name="Peters T."/>
            <person name="Grant K."/>
        </authorList>
    </citation>
    <scope>NUCLEOTIDE SEQUENCE</scope>
    <source>
        <strain evidence="2">01103883</strain>
    </source>
</reference>
<dbReference type="AlphaFoldDB" id="A0AAD2Z987"/>